<evidence type="ECO:0000313" key="3">
    <source>
        <dbReference type="EMBL" id="KAK4125564.1"/>
    </source>
</evidence>
<feature type="compositionally biased region" description="Polar residues" evidence="1">
    <location>
        <begin position="46"/>
        <end position="60"/>
    </location>
</feature>
<feature type="transmembrane region" description="Helical" evidence="2">
    <location>
        <begin position="181"/>
        <end position="204"/>
    </location>
</feature>
<dbReference type="AlphaFoldDB" id="A0AAN6U3L9"/>
<organism evidence="3 4">
    <name type="scientific">Parathielavia appendiculata</name>
    <dbReference type="NCBI Taxonomy" id="2587402"/>
    <lineage>
        <taxon>Eukaryota</taxon>
        <taxon>Fungi</taxon>
        <taxon>Dikarya</taxon>
        <taxon>Ascomycota</taxon>
        <taxon>Pezizomycotina</taxon>
        <taxon>Sordariomycetes</taxon>
        <taxon>Sordariomycetidae</taxon>
        <taxon>Sordariales</taxon>
        <taxon>Chaetomiaceae</taxon>
        <taxon>Parathielavia</taxon>
    </lineage>
</organism>
<evidence type="ECO:0000313" key="4">
    <source>
        <dbReference type="Proteomes" id="UP001302602"/>
    </source>
</evidence>
<dbReference type="RefSeq" id="XP_062649335.1">
    <property type="nucleotide sequence ID" value="XM_062786550.1"/>
</dbReference>
<keyword evidence="2" id="KW-0472">Membrane</keyword>
<feature type="region of interest" description="Disordered" evidence="1">
    <location>
        <begin position="1"/>
        <end position="69"/>
    </location>
</feature>
<dbReference type="GeneID" id="87823318"/>
<dbReference type="EMBL" id="MU853225">
    <property type="protein sequence ID" value="KAK4125564.1"/>
    <property type="molecule type" value="Genomic_DNA"/>
</dbReference>
<keyword evidence="2" id="KW-0812">Transmembrane</keyword>
<keyword evidence="4" id="KW-1185">Reference proteome</keyword>
<reference evidence="3" key="1">
    <citation type="journal article" date="2023" name="Mol. Phylogenet. Evol.">
        <title>Genome-scale phylogeny and comparative genomics of the fungal order Sordariales.</title>
        <authorList>
            <person name="Hensen N."/>
            <person name="Bonometti L."/>
            <person name="Westerberg I."/>
            <person name="Brannstrom I.O."/>
            <person name="Guillou S."/>
            <person name="Cros-Aarteil S."/>
            <person name="Calhoun S."/>
            <person name="Haridas S."/>
            <person name="Kuo A."/>
            <person name="Mondo S."/>
            <person name="Pangilinan J."/>
            <person name="Riley R."/>
            <person name="LaButti K."/>
            <person name="Andreopoulos B."/>
            <person name="Lipzen A."/>
            <person name="Chen C."/>
            <person name="Yan M."/>
            <person name="Daum C."/>
            <person name="Ng V."/>
            <person name="Clum A."/>
            <person name="Steindorff A."/>
            <person name="Ohm R.A."/>
            <person name="Martin F."/>
            <person name="Silar P."/>
            <person name="Natvig D.O."/>
            <person name="Lalanne C."/>
            <person name="Gautier V."/>
            <person name="Ament-Velasquez S.L."/>
            <person name="Kruys A."/>
            <person name="Hutchinson M.I."/>
            <person name="Powell A.J."/>
            <person name="Barry K."/>
            <person name="Miller A.N."/>
            <person name="Grigoriev I.V."/>
            <person name="Debuchy R."/>
            <person name="Gladieux P."/>
            <person name="Hiltunen Thoren M."/>
            <person name="Johannesson H."/>
        </authorList>
    </citation>
    <scope>NUCLEOTIDE SEQUENCE</scope>
    <source>
        <strain evidence="3">CBS 731.68</strain>
    </source>
</reference>
<protein>
    <submittedName>
        <fullName evidence="3">Uncharacterized protein</fullName>
    </submittedName>
</protein>
<name>A0AAN6U3L9_9PEZI</name>
<dbReference type="Proteomes" id="UP001302602">
    <property type="component" value="Unassembled WGS sequence"/>
</dbReference>
<evidence type="ECO:0000256" key="2">
    <source>
        <dbReference type="SAM" id="Phobius"/>
    </source>
</evidence>
<keyword evidence="2" id="KW-1133">Transmembrane helix</keyword>
<accession>A0AAN6U3L9</accession>
<evidence type="ECO:0000256" key="1">
    <source>
        <dbReference type="SAM" id="MobiDB-lite"/>
    </source>
</evidence>
<sequence>MPITYHRPSPRIKPTTSLGKTKGPHYLKPLTVPYPTAHQQRREPPRTNNIRQKQSISVPLSSHERRGSADSSLLLPKCHRVLLLHANTKRIPPFPSPSSPRHDISLLPSVHHFLCSSPSLSTCRPPLSRDRWARRAASQSQPIHTMSLGAEQDPRSLTDQVAHDIFELGSRGGNRRRPRTLLTAAAVALELACCMISLAASLSLSSCKGG</sequence>
<gene>
    <name evidence="3" type="ORF">N657DRAFT_271086</name>
</gene>
<proteinExistence type="predicted"/>
<reference evidence="3" key="2">
    <citation type="submission" date="2023-05" db="EMBL/GenBank/DDBJ databases">
        <authorList>
            <consortium name="Lawrence Berkeley National Laboratory"/>
            <person name="Steindorff A."/>
            <person name="Hensen N."/>
            <person name="Bonometti L."/>
            <person name="Westerberg I."/>
            <person name="Brannstrom I.O."/>
            <person name="Guillou S."/>
            <person name="Cros-Aarteil S."/>
            <person name="Calhoun S."/>
            <person name="Haridas S."/>
            <person name="Kuo A."/>
            <person name="Mondo S."/>
            <person name="Pangilinan J."/>
            <person name="Riley R."/>
            <person name="Labutti K."/>
            <person name="Andreopoulos B."/>
            <person name="Lipzen A."/>
            <person name="Chen C."/>
            <person name="Yanf M."/>
            <person name="Daum C."/>
            <person name="Ng V."/>
            <person name="Clum A."/>
            <person name="Ohm R."/>
            <person name="Martin F."/>
            <person name="Silar P."/>
            <person name="Natvig D."/>
            <person name="Lalanne C."/>
            <person name="Gautier V."/>
            <person name="Ament-Velasquez S.L."/>
            <person name="Kruys A."/>
            <person name="Hutchinson M.I."/>
            <person name="Powell A.J."/>
            <person name="Barry K."/>
            <person name="Miller A.N."/>
            <person name="Grigoriev I.V."/>
            <person name="Debuchy R."/>
            <person name="Gladieux P."/>
            <person name="Thoren M.H."/>
            <person name="Johannesson H."/>
        </authorList>
    </citation>
    <scope>NUCLEOTIDE SEQUENCE</scope>
    <source>
        <strain evidence="3">CBS 731.68</strain>
    </source>
</reference>
<comment type="caution">
    <text evidence="3">The sequence shown here is derived from an EMBL/GenBank/DDBJ whole genome shotgun (WGS) entry which is preliminary data.</text>
</comment>